<dbReference type="Gene3D" id="2.60.40.10">
    <property type="entry name" value="Immunoglobulins"/>
    <property type="match status" value="1"/>
</dbReference>
<accession>A0A8S2UYW2</accession>
<reference evidence="2" key="1">
    <citation type="submission" date="2021-02" db="EMBL/GenBank/DDBJ databases">
        <authorList>
            <person name="Nowell W R."/>
        </authorList>
    </citation>
    <scope>NUCLEOTIDE SEQUENCE</scope>
</reference>
<proteinExistence type="predicted"/>
<evidence type="ECO:0000313" key="2">
    <source>
        <dbReference type="EMBL" id="CAF4367059.1"/>
    </source>
</evidence>
<name>A0A8S2UYW2_9BILA</name>
<feature type="non-terminal residue" evidence="2">
    <location>
        <position position="1"/>
    </location>
</feature>
<dbReference type="Pfam" id="PF07679">
    <property type="entry name" value="I-set"/>
    <property type="match status" value="1"/>
</dbReference>
<dbReference type="Proteomes" id="UP000681720">
    <property type="component" value="Unassembled WGS sequence"/>
</dbReference>
<feature type="domain" description="Immunoglobulin I-set" evidence="1">
    <location>
        <begin position="2"/>
        <end position="53"/>
    </location>
</feature>
<dbReference type="InterPro" id="IPR013098">
    <property type="entry name" value="Ig_I-set"/>
</dbReference>
<feature type="non-terminal residue" evidence="2">
    <location>
        <position position="80"/>
    </location>
</feature>
<gene>
    <name evidence="2" type="ORF">GIL414_LOCUS28669</name>
</gene>
<dbReference type="EMBL" id="CAJOBJ010049525">
    <property type="protein sequence ID" value="CAF4367059.1"/>
    <property type="molecule type" value="Genomic_DNA"/>
</dbReference>
<protein>
    <recommendedName>
        <fullName evidence="1">Immunoglobulin I-set domain-containing protein</fullName>
    </recommendedName>
</protein>
<evidence type="ECO:0000313" key="3">
    <source>
        <dbReference type="Proteomes" id="UP000681720"/>
    </source>
</evidence>
<dbReference type="SUPFAM" id="SSF48726">
    <property type="entry name" value="Immunoglobulin"/>
    <property type="match status" value="1"/>
</dbReference>
<evidence type="ECO:0000259" key="1">
    <source>
        <dbReference type="Pfam" id="PF07679"/>
    </source>
</evidence>
<comment type="caution">
    <text evidence="2">The sequence shown here is derived from an EMBL/GenBank/DDBJ whole genome shotgun (WGS) entry which is preliminary data.</text>
</comment>
<dbReference type="InterPro" id="IPR036179">
    <property type="entry name" value="Ig-like_dom_sf"/>
</dbReference>
<dbReference type="AlphaFoldDB" id="A0A8S2UYW2"/>
<dbReference type="InterPro" id="IPR013783">
    <property type="entry name" value="Ig-like_fold"/>
</dbReference>
<organism evidence="2 3">
    <name type="scientific">Rotaria magnacalcarata</name>
    <dbReference type="NCBI Taxonomy" id="392030"/>
    <lineage>
        <taxon>Eukaryota</taxon>
        <taxon>Metazoa</taxon>
        <taxon>Spiralia</taxon>
        <taxon>Gnathifera</taxon>
        <taxon>Rotifera</taxon>
        <taxon>Eurotatoria</taxon>
        <taxon>Bdelloidea</taxon>
        <taxon>Philodinida</taxon>
        <taxon>Philodinidae</taxon>
        <taxon>Rotaria</taxon>
    </lineage>
</organism>
<sequence>GQTVIPSGKYEIIEESTTVTKLIIHDITPEDESPIQIKVKNSLGQTEATVQLKALETPRIEPQLTDQQVTLSDTLTLKTN</sequence>